<proteinExistence type="predicted"/>
<evidence type="ECO:0000313" key="2">
    <source>
        <dbReference type="Proteomes" id="UP000095332"/>
    </source>
</evidence>
<dbReference type="AlphaFoldDB" id="A0A174PL06"/>
<protein>
    <submittedName>
        <fullName evidence="1">Uncharacterized protein</fullName>
    </submittedName>
</protein>
<accession>A0A174PL06</accession>
<sequence>MRIVVLYCSFFFPFSYVIAKNGYVEQNSAKYYSLTEQDTLYIETEKTEFEIQYRLCFNQQGKKNIVFELKAVDDSSIDFVQSYTINGIRKFDCFAVYDNVADGNRFLFFEYKSQIAYITPTCFFGFYPIYSSVDFSRAEVLLRNEHSYLKQSSDTLSIDSKVTYVPFNCNNRIIKATFVPCSQAGKDNNISTTKDSIRSMLLSNHYHQ</sequence>
<dbReference type="Proteomes" id="UP000095332">
    <property type="component" value="Unassembled WGS sequence"/>
</dbReference>
<organism evidence="1 2">
    <name type="scientific">Parabacteroides distasonis</name>
    <dbReference type="NCBI Taxonomy" id="823"/>
    <lineage>
        <taxon>Bacteria</taxon>
        <taxon>Pseudomonadati</taxon>
        <taxon>Bacteroidota</taxon>
        <taxon>Bacteroidia</taxon>
        <taxon>Bacteroidales</taxon>
        <taxon>Tannerellaceae</taxon>
        <taxon>Parabacteroides</taxon>
    </lineage>
</organism>
<dbReference type="EMBL" id="CZBM01000001">
    <property type="protein sequence ID" value="CUP61904.1"/>
    <property type="molecule type" value="Genomic_DNA"/>
</dbReference>
<dbReference type="RefSeq" id="WP_057327754.1">
    <property type="nucleotide sequence ID" value="NZ_CZBM01000001.1"/>
</dbReference>
<gene>
    <name evidence="1" type="ORF">ERS852560_00433</name>
</gene>
<name>A0A174PL06_PARDI</name>
<reference evidence="1 2" key="1">
    <citation type="submission" date="2015-09" db="EMBL/GenBank/DDBJ databases">
        <authorList>
            <consortium name="Pathogen Informatics"/>
        </authorList>
    </citation>
    <scope>NUCLEOTIDE SEQUENCE [LARGE SCALE GENOMIC DNA]</scope>
    <source>
        <strain evidence="1 2">2789STDY5834948</strain>
    </source>
</reference>
<evidence type="ECO:0000313" key="1">
    <source>
        <dbReference type="EMBL" id="CUP61904.1"/>
    </source>
</evidence>